<dbReference type="EMBL" id="CCSB01000003">
    <property type="protein sequence ID" value="CDZ78512.1"/>
    <property type="molecule type" value="Genomic_DNA"/>
</dbReference>
<feature type="transmembrane region" description="Helical" evidence="6">
    <location>
        <begin position="37"/>
        <end position="56"/>
    </location>
</feature>
<dbReference type="PANTHER" id="PTHR32322:SF18">
    <property type="entry name" value="S-ADENOSYLMETHIONINE_S-ADENOSYLHOMOCYSTEINE TRANSPORTER"/>
    <property type="match status" value="1"/>
</dbReference>
<evidence type="ECO:0000256" key="2">
    <source>
        <dbReference type="ARBA" id="ARBA00022475"/>
    </source>
</evidence>
<keyword evidence="2" id="KW-1003">Cell membrane</keyword>
<dbReference type="PANTHER" id="PTHR32322">
    <property type="entry name" value="INNER MEMBRANE TRANSPORTER"/>
    <property type="match status" value="1"/>
</dbReference>
<dbReference type="Proteomes" id="UP000044071">
    <property type="component" value="Unassembled WGS sequence"/>
</dbReference>
<evidence type="ECO:0000256" key="3">
    <source>
        <dbReference type="ARBA" id="ARBA00022692"/>
    </source>
</evidence>
<accession>A0A078KZU0</accession>
<sequence>MKYEFPQAVCFLILAQLMVSLNIVASKYLIASLPLELMLTLRFALAALILFPLHWLTPARKLTVKQHFSLLGKKDWFFILAQALTAGVLFNFLMLLGLHYTDANVAGIITSALPATIALMSWVVLGEKISGKKSICIAFATLGLVIIAWSKFQGPTLTHSYLGDFIILLSLIPEASYYILSKLHSNRLPPFLISSLINAINALILLPLNALASFDSLSITPWSWLILLALGLSSGLFYVLWYFGSQKVDGVFASLSTAVMPMATVILAWLILGERLTGLQGFGMGLVLLSIAIYARRA</sequence>
<dbReference type="InterPro" id="IPR037185">
    <property type="entry name" value="EmrE-like"/>
</dbReference>
<keyword evidence="3 6" id="KW-0812">Transmembrane</keyword>
<keyword evidence="5 6" id="KW-0472">Membrane</keyword>
<evidence type="ECO:0000256" key="4">
    <source>
        <dbReference type="ARBA" id="ARBA00022989"/>
    </source>
</evidence>
<dbReference type="InterPro" id="IPR000620">
    <property type="entry name" value="EamA_dom"/>
</dbReference>
<organism evidence="8 9">
    <name type="scientific">Legionella massiliensis</name>
    <dbReference type="NCBI Taxonomy" id="1034943"/>
    <lineage>
        <taxon>Bacteria</taxon>
        <taxon>Pseudomonadati</taxon>
        <taxon>Pseudomonadota</taxon>
        <taxon>Gammaproteobacteria</taxon>
        <taxon>Legionellales</taxon>
        <taxon>Legionellaceae</taxon>
        <taxon>Legionella</taxon>
    </lineage>
</organism>
<name>A0A078KZU0_9GAMM</name>
<evidence type="ECO:0000259" key="7">
    <source>
        <dbReference type="Pfam" id="PF00892"/>
    </source>
</evidence>
<evidence type="ECO:0000313" key="9">
    <source>
        <dbReference type="Proteomes" id="UP000044071"/>
    </source>
</evidence>
<dbReference type="eggNOG" id="COG0697">
    <property type="taxonomic scope" value="Bacteria"/>
</dbReference>
<feature type="transmembrane region" description="Helical" evidence="6">
    <location>
        <begin position="278"/>
        <end position="295"/>
    </location>
</feature>
<feature type="transmembrane region" description="Helical" evidence="6">
    <location>
        <begin position="222"/>
        <end position="243"/>
    </location>
</feature>
<proteinExistence type="predicted"/>
<feature type="transmembrane region" description="Helical" evidence="6">
    <location>
        <begin position="250"/>
        <end position="272"/>
    </location>
</feature>
<gene>
    <name evidence="8" type="ORF">BN59_02822</name>
</gene>
<dbReference type="AlphaFoldDB" id="A0A078KZU0"/>
<reference evidence="8 9" key="1">
    <citation type="submission" date="2014-06" db="EMBL/GenBank/DDBJ databases">
        <authorList>
            <person name="Urmite Genomes Urmite Genomes"/>
        </authorList>
    </citation>
    <scope>NUCLEOTIDE SEQUENCE [LARGE SCALE GENOMIC DNA]</scope>
</reference>
<evidence type="ECO:0000256" key="5">
    <source>
        <dbReference type="ARBA" id="ARBA00023136"/>
    </source>
</evidence>
<dbReference type="InterPro" id="IPR050638">
    <property type="entry name" value="AA-Vitamin_Transporters"/>
</dbReference>
<evidence type="ECO:0000256" key="1">
    <source>
        <dbReference type="ARBA" id="ARBA00004651"/>
    </source>
</evidence>
<dbReference type="RefSeq" id="WP_044011647.1">
    <property type="nucleotide sequence ID" value="NZ_CCVW01000003.1"/>
</dbReference>
<dbReference type="SUPFAM" id="SSF103481">
    <property type="entry name" value="Multidrug resistance efflux transporter EmrE"/>
    <property type="match status" value="2"/>
</dbReference>
<keyword evidence="9" id="KW-1185">Reference proteome</keyword>
<feature type="transmembrane region" description="Helical" evidence="6">
    <location>
        <begin position="9"/>
        <end position="31"/>
    </location>
</feature>
<keyword evidence="4 6" id="KW-1133">Transmembrane helix</keyword>
<feature type="transmembrane region" description="Helical" evidence="6">
    <location>
        <begin position="134"/>
        <end position="152"/>
    </location>
</feature>
<feature type="transmembrane region" description="Helical" evidence="6">
    <location>
        <begin position="105"/>
        <end position="125"/>
    </location>
</feature>
<feature type="transmembrane region" description="Helical" evidence="6">
    <location>
        <begin position="191"/>
        <end position="210"/>
    </location>
</feature>
<dbReference type="GO" id="GO:0005886">
    <property type="term" value="C:plasma membrane"/>
    <property type="evidence" value="ECO:0007669"/>
    <property type="project" value="UniProtKB-SubCell"/>
</dbReference>
<protein>
    <submittedName>
        <fullName evidence="8">Carboxylate/amino acid/amine transporter</fullName>
    </submittedName>
</protein>
<feature type="transmembrane region" description="Helical" evidence="6">
    <location>
        <begin position="76"/>
        <end position="99"/>
    </location>
</feature>
<evidence type="ECO:0000256" key="6">
    <source>
        <dbReference type="SAM" id="Phobius"/>
    </source>
</evidence>
<feature type="transmembrane region" description="Helical" evidence="6">
    <location>
        <begin position="158"/>
        <end position="179"/>
    </location>
</feature>
<dbReference type="OrthoDB" id="5291325at2"/>
<evidence type="ECO:0000313" key="8">
    <source>
        <dbReference type="EMBL" id="CDZ78512.1"/>
    </source>
</evidence>
<dbReference type="Pfam" id="PF00892">
    <property type="entry name" value="EamA"/>
    <property type="match status" value="2"/>
</dbReference>
<feature type="domain" description="EamA" evidence="7">
    <location>
        <begin position="8"/>
        <end position="148"/>
    </location>
</feature>
<dbReference type="STRING" id="1034943.BN59_02822"/>
<comment type="subcellular location">
    <subcellularLocation>
        <location evidence="1">Cell membrane</location>
        <topology evidence="1">Multi-pass membrane protein</topology>
    </subcellularLocation>
</comment>
<feature type="domain" description="EamA" evidence="7">
    <location>
        <begin position="162"/>
        <end position="293"/>
    </location>
</feature>